<dbReference type="Gene3D" id="1.10.260.40">
    <property type="entry name" value="lambda repressor-like DNA-binding domains"/>
    <property type="match status" value="1"/>
</dbReference>
<evidence type="ECO:0000313" key="2">
    <source>
        <dbReference type="EMBL" id="GAA2488305.1"/>
    </source>
</evidence>
<name>A0ABN3LT01_9ACTN</name>
<gene>
    <name evidence="2" type="ORF">GCM10010406_25550</name>
</gene>
<proteinExistence type="predicted"/>
<dbReference type="SMART" id="SM00530">
    <property type="entry name" value="HTH_XRE"/>
    <property type="match status" value="1"/>
</dbReference>
<evidence type="ECO:0000259" key="1">
    <source>
        <dbReference type="PROSITE" id="PS50943"/>
    </source>
</evidence>
<feature type="domain" description="HTH cro/C1-type" evidence="1">
    <location>
        <begin position="11"/>
        <end position="64"/>
    </location>
</feature>
<dbReference type="InterPro" id="IPR010982">
    <property type="entry name" value="Lambda_DNA-bd_dom_sf"/>
</dbReference>
<accession>A0ABN3LT01</accession>
<dbReference type="EMBL" id="BAAATA010000012">
    <property type="protein sequence ID" value="GAA2488305.1"/>
    <property type="molecule type" value="Genomic_DNA"/>
</dbReference>
<dbReference type="Pfam" id="PF13560">
    <property type="entry name" value="HTH_31"/>
    <property type="match status" value="1"/>
</dbReference>
<sequence length="414" mass="45123">MIMSRELAAAVRNYRRRAGLTQEGLAAASGLSPSVVCKVEQGGEVRVDTLHALARGLGVPTSALFTTEALEPVVGDEANQRYLVELRRELMPPVGLSGRRVSEVAEPPDLPAVSREVDIGYSLHRAGRYGGLAKKLPGLLHATAAAAELLKDEEQERVVEVRSRALLLAGSYLTQVRQYDLAYHALAEGIRTAREAEMTFVAAMGVSTMCWLLLRQDRFDESEQLAAATALAVEPKFSAASPDQLAVWGDLSLRMAAAAVRNNRPDVAREARRMASTAAGALGTEYTDNKYRRSTFGPVTAEMKAVEDLSVLGDARGVLCRSDDGLLSSGSVSHYGRPSPAGWNRHRLDVAKAHAALGSHQEAMDELTALRRTSPEWLRHQTMARHVMSDILRRRKRTLTRDMREMAAHLAVVG</sequence>
<dbReference type="Proteomes" id="UP001501358">
    <property type="component" value="Unassembled WGS sequence"/>
</dbReference>
<organism evidence="2 3">
    <name type="scientific">Streptomyces thermolineatus</name>
    <dbReference type="NCBI Taxonomy" id="44033"/>
    <lineage>
        <taxon>Bacteria</taxon>
        <taxon>Bacillati</taxon>
        <taxon>Actinomycetota</taxon>
        <taxon>Actinomycetes</taxon>
        <taxon>Kitasatosporales</taxon>
        <taxon>Streptomycetaceae</taxon>
        <taxon>Streptomyces</taxon>
    </lineage>
</organism>
<dbReference type="InterPro" id="IPR001387">
    <property type="entry name" value="Cro/C1-type_HTH"/>
</dbReference>
<protein>
    <recommendedName>
        <fullName evidence="1">HTH cro/C1-type domain-containing protein</fullName>
    </recommendedName>
</protein>
<dbReference type="SUPFAM" id="SSF47413">
    <property type="entry name" value="lambda repressor-like DNA-binding domains"/>
    <property type="match status" value="1"/>
</dbReference>
<dbReference type="CDD" id="cd00093">
    <property type="entry name" value="HTH_XRE"/>
    <property type="match status" value="1"/>
</dbReference>
<reference evidence="2 3" key="1">
    <citation type="journal article" date="2019" name="Int. J. Syst. Evol. Microbiol.">
        <title>The Global Catalogue of Microorganisms (GCM) 10K type strain sequencing project: providing services to taxonomists for standard genome sequencing and annotation.</title>
        <authorList>
            <consortium name="The Broad Institute Genomics Platform"/>
            <consortium name="The Broad Institute Genome Sequencing Center for Infectious Disease"/>
            <person name="Wu L."/>
            <person name="Ma J."/>
        </authorList>
    </citation>
    <scope>NUCLEOTIDE SEQUENCE [LARGE SCALE GENOMIC DNA]</scope>
    <source>
        <strain evidence="2 3">JCM 6307</strain>
    </source>
</reference>
<dbReference type="PROSITE" id="PS50943">
    <property type="entry name" value="HTH_CROC1"/>
    <property type="match status" value="1"/>
</dbReference>
<evidence type="ECO:0000313" key="3">
    <source>
        <dbReference type="Proteomes" id="UP001501358"/>
    </source>
</evidence>
<keyword evidence="3" id="KW-1185">Reference proteome</keyword>
<comment type="caution">
    <text evidence="2">The sequence shown here is derived from an EMBL/GenBank/DDBJ whole genome shotgun (WGS) entry which is preliminary data.</text>
</comment>